<dbReference type="KEGG" id="shi:Shel_20290"/>
<organism evidence="2 3">
    <name type="scientific">Slackia heliotrinireducens (strain ATCC 29202 / DSM 20476 / NCTC 11029 / RHS 1)</name>
    <name type="common">Peptococcus heliotrinreducens</name>
    <dbReference type="NCBI Taxonomy" id="471855"/>
    <lineage>
        <taxon>Bacteria</taxon>
        <taxon>Bacillati</taxon>
        <taxon>Actinomycetota</taxon>
        <taxon>Coriobacteriia</taxon>
        <taxon>Eggerthellales</taxon>
        <taxon>Eggerthellaceae</taxon>
        <taxon>Slackia</taxon>
    </lineage>
</organism>
<dbReference type="HOGENOM" id="CLU_1757614_0_0_11"/>
<proteinExistence type="predicted"/>
<evidence type="ECO:0000313" key="2">
    <source>
        <dbReference type="EMBL" id="ACV23042.1"/>
    </source>
</evidence>
<protein>
    <submittedName>
        <fullName evidence="2">Uncharacterized protein</fullName>
    </submittedName>
</protein>
<feature type="compositionally biased region" description="Basic and acidic residues" evidence="1">
    <location>
        <begin position="118"/>
        <end position="139"/>
    </location>
</feature>
<dbReference type="STRING" id="471855.Shel_20290"/>
<sequence length="148" mass="16557">MATFAEIKNVLDRAKTIQDYATPERFMKSLKKVNPSAYEDAMSHAQLYAEDAYSNDYENVIVQLAADAEADKETRAMRAEKAKKRRAEKKNNAGSDAKNDQQSVTPKPEQNQPNVTHDANDASHDKGTTSDKEHKEQNKRAPFMGAVV</sequence>
<dbReference type="EMBL" id="CP001684">
    <property type="protein sequence ID" value="ACV23042.1"/>
    <property type="molecule type" value="Genomic_DNA"/>
</dbReference>
<dbReference type="RefSeq" id="WP_012799143.1">
    <property type="nucleotide sequence ID" value="NC_013165.1"/>
</dbReference>
<name>C7N807_SLAHD</name>
<accession>C7N807</accession>
<feature type="compositionally biased region" description="Basic and acidic residues" evidence="1">
    <location>
        <begin position="69"/>
        <end position="80"/>
    </location>
</feature>
<evidence type="ECO:0000313" key="3">
    <source>
        <dbReference type="Proteomes" id="UP000002026"/>
    </source>
</evidence>
<gene>
    <name evidence="2" type="ordered locus">Shel_20290</name>
</gene>
<dbReference type="Proteomes" id="UP000002026">
    <property type="component" value="Chromosome"/>
</dbReference>
<evidence type="ECO:0000256" key="1">
    <source>
        <dbReference type="SAM" id="MobiDB-lite"/>
    </source>
</evidence>
<feature type="region of interest" description="Disordered" evidence="1">
    <location>
        <begin position="67"/>
        <end position="148"/>
    </location>
</feature>
<reference evidence="2 3" key="1">
    <citation type="journal article" date="2009" name="Stand. Genomic Sci.">
        <title>Complete genome sequence of Slackia heliotrinireducens type strain (RHS 1).</title>
        <authorList>
            <person name="Pukall R."/>
            <person name="Lapidus A."/>
            <person name="Nolan M."/>
            <person name="Copeland A."/>
            <person name="Glavina Del Rio T."/>
            <person name="Lucas S."/>
            <person name="Chen F."/>
            <person name="Tice H."/>
            <person name="Cheng J.F."/>
            <person name="Chertkov O."/>
            <person name="Bruce D."/>
            <person name="Goodwin L."/>
            <person name="Kuske C."/>
            <person name="Brettin T."/>
            <person name="Detter J.C."/>
            <person name="Han C."/>
            <person name="Pitluck S."/>
            <person name="Pati A."/>
            <person name="Mavrommatis K."/>
            <person name="Ivanova N."/>
            <person name="Ovchinnikova G."/>
            <person name="Chen A."/>
            <person name="Palaniappan K."/>
            <person name="Schneider S."/>
            <person name="Rohde M."/>
            <person name="Chain P."/>
            <person name="D'haeseleer P."/>
            <person name="Goker M."/>
            <person name="Bristow J."/>
            <person name="Eisen J.A."/>
            <person name="Markowitz V."/>
            <person name="Kyrpides N.C."/>
            <person name="Klenk H.P."/>
            <person name="Hugenholtz P."/>
        </authorList>
    </citation>
    <scope>NUCLEOTIDE SEQUENCE [LARGE SCALE GENOMIC DNA]</scope>
    <source>
        <strain evidence="3">ATCC 29202 / DSM 20476 / NCTC 11029 / RHS 1</strain>
    </source>
</reference>
<feature type="compositionally biased region" description="Polar residues" evidence="1">
    <location>
        <begin position="100"/>
        <end position="117"/>
    </location>
</feature>
<dbReference type="AlphaFoldDB" id="C7N807"/>
<keyword evidence="3" id="KW-1185">Reference proteome</keyword>